<name>A0A927M5P2_9ACTN</name>
<keyword evidence="3" id="KW-1185">Reference proteome</keyword>
<proteinExistence type="predicted"/>
<dbReference type="EMBL" id="JADBEB010000001">
    <property type="protein sequence ID" value="MBE1488643.1"/>
    <property type="molecule type" value="Genomic_DNA"/>
</dbReference>
<organism evidence="2 3">
    <name type="scientific">Plantactinospora soyae</name>
    <dbReference type="NCBI Taxonomy" id="1544732"/>
    <lineage>
        <taxon>Bacteria</taxon>
        <taxon>Bacillati</taxon>
        <taxon>Actinomycetota</taxon>
        <taxon>Actinomycetes</taxon>
        <taxon>Micromonosporales</taxon>
        <taxon>Micromonosporaceae</taxon>
        <taxon>Plantactinospora</taxon>
    </lineage>
</organism>
<sequence length="49" mass="4844">MYDLSDLTDDGSDDESNPCDSRRGATDPPKAGSGGAEALADVTGTAAAV</sequence>
<comment type="caution">
    <text evidence="2">The sequence shown here is derived from an EMBL/GenBank/DDBJ whole genome shotgun (WGS) entry which is preliminary data.</text>
</comment>
<evidence type="ECO:0000313" key="2">
    <source>
        <dbReference type="EMBL" id="MBE1488643.1"/>
    </source>
</evidence>
<protein>
    <submittedName>
        <fullName evidence="2">Uncharacterized protein</fullName>
    </submittedName>
</protein>
<dbReference type="AlphaFoldDB" id="A0A927M5P2"/>
<evidence type="ECO:0000313" key="3">
    <source>
        <dbReference type="Proteomes" id="UP000649753"/>
    </source>
</evidence>
<dbReference type="RefSeq" id="WP_192768259.1">
    <property type="nucleotide sequence ID" value="NZ_JADBEB010000001.1"/>
</dbReference>
<reference evidence="2" key="1">
    <citation type="submission" date="2020-10" db="EMBL/GenBank/DDBJ databases">
        <title>Sequencing the genomes of 1000 actinobacteria strains.</title>
        <authorList>
            <person name="Klenk H.-P."/>
        </authorList>
    </citation>
    <scope>NUCLEOTIDE SEQUENCE</scope>
    <source>
        <strain evidence="2">DSM 46832</strain>
    </source>
</reference>
<accession>A0A927M5P2</accession>
<feature type="region of interest" description="Disordered" evidence="1">
    <location>
        <begin position="1"/>
        <end position="49"/>
    </location>
</feature>
<dbReference type="Proteomes" id="UP000649753">
    <property type="component" value="Unassembled WGS sequence"/>
</dbReference>
<gene>
    <name evidence="2" type="ORF">H4W31_004281</name>
</gene>
<feature type="compositionally biased region" description="Acidic residues" evidence="1">
    <location>
        <begin position="1"/>
        <end position="17"/>
    </location>
</feature>
<evidence type="ECO:0000256" key="1">
    <source>
        <dbReference type="SAM" id="MobiDB-lite"/>
    </source>
</evidence>